<sequence length="292" mass="32952">MADDVYQRRILAELQEKSRRTAPLQDSNRGGVEALFCTGDKEASLVESESLDAPIVTEGQQQFRWSKAYRPIIQFWRMGTLNKSKLCKVRTRFLDQENTGDPWNIPDLQSPLPHSILPNFLTGESCQLLVQVRNTMLMEESAERVVASTQQWSEWKNVLEWVLSSEGGHKTAWVAEPHCYTGGRWRYVVLKPGHIERWMQVVLAQVGNPAITNEDMKRSVPKLVDVVTKLITAKVEEDGVGELGGEATVTEFFASIKVRLSRHGPLRQSANEFRNFIAVPKNRGTTYPGGEG</sequence>
<dbReference type="AlphaFoldDB" id="A0AAJ0H9Y0"/>
<gene>
    <name evidence="1" type="ORF">B0T25DRAFT_593730</name>
</gene>
<reference evidence="1" key="2">
    <citation type="submission" date="2023-06" db="EMBL/GenBank/DDBJ databases">
        <authorList>
            <consortium name="Lawrence Berkeley National Laboratory"/>
            <person name="Haridas S."/>
            <person name="Hensen N."/>
            <person name="Bonometti L."/>
            <person name="Westerberg I."/>
            <person name="Brannstrom I.O."/>
            <person name="Guillou S."/>
            <person name="Cros-Aarteil S."/>
            <person name="Calhoun S."/>
            <person name="Kuo A."/>
            <person name="Mondo S."/>
            <person name="Pangilinan J."/>
            <person name="Riley R."/>
            <person name="Labutti K."/>
            <person name="Andreopoulos B."/>
            <person name="Lipzen A."/>
            <person name="Chen C."/>
            <person name="Yanf M."/>
            <person name="Daum C."/>
            <person name="Ng V."/>
            <person name="Clum A."/>
            <person name="Steindorff A."/>
            <person name="Ohm R."/>
            <person name="Martin F."/>
            <person name="Silar P."/>
            <person name="Natvig D."/>
            <person name="Lalanne C."/>
            <person name="Gautier V."/>
            <person name="Ament-Velasquez S.L."/>
            <person name="Kruys A."/>
            <person name="Hutchinson M.I."/>
            <person name="Powell A.J."/>
            <person name="Barry K."/>
            <person name="Miller A.N."/>
            <person name="Grigoriev I.V."/>
            <person name="Debuchy R."/>
            <person name="Gladieux P."/>
            <person name="Thoren M.H."/>
            <person name="Johannesson H."/>
        </authorList>
    </citation>
    <scope>NUCLEOTIDE SEQUENCE</scope>
    <source>
        <strain evidence="1">CBS 955.72</strain>
    </source>
</reference>
<reference evidence="1" key="1">
    <citation type="journal article" date="2023" name="Mol. Phylogenet. Evol.">
        <title>Genome-scale phylogeny and comparative genomics of the fungal order Sordariales.</title>
        <authorList>
            <person name="Hensen N."/>
            <person name="Bonometti L."/>
            <person name="Westerberg I."/>
            <person name="Brannstrom I.O."/>
            <person name="Guillou S."/>
            <person name="Cros-Aarteil S."/>
            <person name="Calhoun S."/>
            <person name="Haridas S."/>
            <person name="Kuo A."/>
            <person name="Mondo S."/>
            <person name="Pangilinan J."/>
            <person name="Riley R."/>
            <person name="LaButti K."/>
            <person name="Andreopoulos B."/>
            <person name="Lipzen A."/>
            <person name="Chen C."/>
            <person name="Yan M."/>
            <person name="Daum C."/>
            <person name="Ng V."/>
            <person name="Clum A."/>
            <person name="Steindorff A."/>
            <person name="Ohm R.A."/>
            <person name="Martin F."/>
            <person name="Silar P."/>
            <person name="Natvig D.O."/>
            <person name="Lalanne C."/>
            <person name="Gautier V."/>
            <person name="Ament-Velasquez S.L."/>
            <person name="Kruys A."/>
            <person name="Hutchinson M.I."/>
            <person name="Powell A.J."/>
            <person name="Barry K."/>
            <person name="Miller A.N."/>
            <person name="Grigoriev I.V."/>
            <person name="Debuchy R."/>
            <person name="Gladieux P."/>
            <person name="Hiltunen Thoren M."/>
            <person name="Johannesson H."/>
        </authorList>
    </citation>
    <scope>NUCLEOTIDE SEQUENCE</scope>
    <source>
        <strain evidence="1">CBS 955.72</strain>
    </source>
</reference>
<evidence type="ECO:0000313" key="2">
    <source>
        <dbReference type="Proteomes" id="UP001275084"/>
    </source>
</evidence>
<accession>A0AAJ0H9Y0</accession>
<comment type="caution">
    <text evidence="1">The sequence shown here is derived from an EMBL/GenBank/DDBJ whole genome shotgun (WGS) entry which is preliminary data.</text>
</comment>
<keyword evidence="2" id="KW-1185">Reference proteome</keyword>
<evidence type="ECO:0000313" key="1">
    <source>
        <dbReference type="EMBL" id="KAK3344481.1"/>
    </source>
</evidence>
<name>A0AAJ0H9Y0_9PEZI</name>
<dbReference type="Proteomes" id="UP001275084">
    <property type="component" value="Unassembled WGS sequence"/>
</dbReference>
<dbReference type="EMBL" id="JAUIQD010000007">
    <property type="protein sequence ID" value="KAK3344481.1"/>
    <property type="molecule type" value="Genomic_DNA"/>
</dbReference>
<protein>
    <submittedName>
        <fullName evidence="1">Uncharacterized protein</fullName>
    </submittedName>
</protein>
<proteinExistence type="predicted"/>
<organism evidence="1 2">
    <name type="scientific">Lasiosphaeria hispida</name>
    <dbReference type="NCBI Taxonomy" id="260671"/>
    <lineage>
        <taxon>Eukaryota</taxon>
        <taxon>Fungi</taxon>
        <taxon>Dikarya</taxon>
        <taxon>Ascomycota</taxon>
        <taxon>Pezizomycotina</taxon>
        <taxon>Sordariomycetes</taxon>
        <taxon>Sordariomycetidae</taxon>
        <taxon>Sordariales</taxon>
        <taxon>Lasiosphaeriaceae</taxon>
        <taxon>Lasiosphaeria</taxon>
    </lineage>
</organism>